<dbReference type="GO" id="GO:0003682">
    <property type="term" value="F:chromatin binding"/>
    <property type="evidence" value="ECO:0007669"/>
    <property type="project" value="TreeGrafter"/>
</dbReference>
<reference evidence="1" key="2">
    <citation type="submission" date="2015-06" db="UniProtKB">
        <authorList>
            <consortium name="EnsemblMetazoa"/>
        </authorList>
    </citation>
    <scope>IDENTIFICATION</scope>
</reference>
<dbReference type="PANTHER" id="PTHR45861:SF1">
    <property type="entry name" value="DNA POLYMERASE ALPHA CATALYTIC SUBUNIT"/>
    <property type="match status" value="1"/>
</dbReference>
<dbReference type="GO" id="GO:0006272">
    <property type="term" value="P:leading strand elongation"/>
    <property type="evidence" value="ECO:0007669"/>
    <property type="project" value="TreeGrafter"/>
</dbReference>
<evidence type="ECO:0000313" key="2">
    <source>
        <dbReference type="Proteomes" id="UP000015102"/>
    </source>
</evidence>
<proteinExistence type="predicted"/>
<dbReference type="InterPro" id="IPR012337">
    <property type="entry name" value="RNaseH-like_sf"/>
</dbReference>
<dbReference type="GO" id="GO:0006273">
    <property type="term" value="P:lagging strand elongation"/>
    <property type="evidence" value="ECO:0007669"/>
    <property type="project" value="TreeGrafter"/>
</dbReference>
<dbReference type="EMBL" id="CAQQ02133498">
    <property type="status" value="NOT_ANNOTATED_CDS"/>
    <property type="molecule type" value="Genomic_DNA"/>
</dbReference>
<dbReference type="GO" id="GO:1902975">
    <property type="term" value="P:mitotic DNA replication initiation"/>
    <property type="evidence" value="ECO:0007669"/>
    <property type="project" value="TreeGrafter"/>
</dbReference>
<dbReference type="HOGENOM" id="CLU_1754294_0_0_1"/>
<dbReference type="InterPro" id="IPR036397">
    <property type="entry name" value="RNaseH_sf"/>
</dbReference>
<dbReference type="STRING" id="36166.T1GRL8"/>
<accession>T1GRL8</accession>
<dbReference type="Proteomes" id="UP000015102">
    <property type="component" value="Unassembled WGS sequence"/>
</dbReference>
<dbReference type="Gene3D" id="3.30.420.10">
    <property type="entry name" value="Ribonuclease H-like superfamily/Ribonuclease H"/>
    <property type="match status" value="1"/>
</dbReference>
<dbReference type="GO" id="GO:0003887">
    <property type="term" value="F:DNA-directed DNA polymerase activity"/>
    <property type="evidence" value="ECO:0007669"/>
    <property type="project" value="TreeGrafter"/>
</dbReference>
<name>T1GRL8_MEGSC</name>
<sequence>SYELKNLCSEVLKEENCLEINNNTLVDRFGNSDGIIQLIQISMMHTLYILRIMYELNIMPLAIQISNICGFFIGKTLQGGRSERNEYLLLHAFNEKNYIVPDKRKHKRGIEREEFAMDMTTATQGDLTQVEGETTTVGANGKRKKAAYA</sequence>
<dbReference type="GO" id="GO:0005658">
    <property type="term" value="C:alpha DNA polymerase:primase complex"/>
    <property type="evidence" value="ECO:0007669"/>
    <property type="project" value="TreeGrafter"/>
</dbReference>
<dbReference type="GO" id="GO:0003697">
    <property type="term" value="F:single-stranded DNA binding"/>
    <property type="evidence" value="ECO:0007669"/>
    <property type="project" value="TreeGrafter"/>
</dbReference>
<dbReference type="EnsemblMetazoa" id="MESCA006304-RA">
    <property type="protein sequence ID" value="MESCA006304-PA"/>
    <property type="gene ID" value="MESCA006304"/>
</dbReference>
<organism evidence="1 2">
    <name type="scientific">Megaselia scalaris</name>
    <name type="common">Humpbacked fly</name>
    <name type="synonym">Phora scalaris</name>
    <dbReference type="NCBI Taxonomy" id="36166"/>
    <lineage>
        <taxon>Eukaryota</taxon>
        <taxon>Metazoa</taxon>
        <taxon>Ecdysozoa</taxon>
        <taxon>Arthropoda</taxon>
        <taxon>Hexapoda</taxon>
        <taxon>Insecta</taxon>
        <taxon>Pterygota</taxon>
        <taxon>Neoptera</taxon>
        <taxon>Endopterygota</taxon>
        <taxon>Diptera</taxon>
        <taxon>Brachycera</taxon>
        <taxon>Muscomorpha</taxon>
        <taxon>Platypezoidea</taxon>
        <taxon>Phoridae</taxon>
        <taxon>Megaseliini</taxon>
        <taxon>Megaselia</taxon>
    </lineage>
</organism>
<protein>
    <submittedName>
        <fullName evidence="1">Uncharacterized protein</fullName>
    </submittedName>
</protein>
<dbReference type="SUPFAM" id="SSF53098">
    <property type="entry name" value="Ribonuclease H-like"/>
    <property type="match status" value="1"/>
</dbReference>
<keyword evidence="2" id="KW-1185">Reference proteome</keyword>
<evidence type="ECO:0000313" key="1">
    <source>
        <dbReference type="EnsemblMetazoa" id="MESCA006304-PA"/>
    </source>
</evidence>
<dbReference type="AlphaFoldDB" id="T1GRL8"/>
<dbReference type="GO" id="GO:0003688">
    <property type="term" value="F:DNA replication origin binding"/>
    <property type="evidence" value="ECO:0007669"/>
    <property type="project" value="TreeGrafter"/>
</dbReference>
<reference evidence="2" key="1">
    <citation type="submission" date="2013-02" db="EMBL/GenBank/DDBJ databases">
        <authorList>
            <person name="Hughes D."/>
        </authorList>
    </citation>
    <scope>NUCLEOTIDE SEQUENCE</scope>
    <source>
        <strain>Durham</strain>
        <strain evidence="2">NC isolate 2 -- Noor lab</strain>
    </source>
</reference>
<dbReference type="PANTHER" id="PTHR45861">
    <property type="entry name" value="DNA POLYMERASE ALPHA CATALYTIC SUBUNIT"/>
    <property type="match status" value="1"/>
</dbReference>